<sequence>MHKIATPRLWLIPATVASMKAELRSPRSLSRNLNVRMPKVWPPPPFNDEASQRWMLNYLESHEQSRWGMYYILLRGRDRQLIGNCGFKGEPLKNSIEVGYAICPEFRRHGYAAEAVDRLLRHAFDDPNINRVLAETFPDLIGSIGVLRKNKFVRVRGGSEPGVIRFSHTRARWLAS</sequence>
<accession>Q1ISP7</accession>
<dbReference type="EnsemblBacteria" id="ABF40103">
    <property type="protein sequence ID" value="ABF40103"/>
    <property type="gene ID" value="Acid345_1100"/>
</dbReference>
<keyword evidence="3" id="KW-1185">Reference proteome</keyword>
<dbReference type="STRING" id="204669.Acid345_1100"/>
<dbReference type="eggNOG" id="COG1670">
    <property type="taxonomic scope" value="Bacteria"/>
</dbReference>
<dbReference type="InterPro" id="IPR016181">
    <property type="entry name" value="Acyl_CoA_acyltransferase"/>
</dbReference>
<protein>
    <submittedName>
        <fullName evidence="2">GCN5-related N-acetyltransferase</fullName>
    </submittedName>
</protein>
<dbReference type="PROSITE" id="PS51186">
    <property type="entry name" value="GNAT"/>
    <property type="match status" value="1"/>
</dbReference>
<evidence type="ECO:0000313" key="2">
    <source>
        <dbReference type="EMBL" id="ABF40103.1"/>
    </source>
</evidence>
<dbReference type="InterPro" id="IPR000182">
    <property type="entry name" value="GNAT_dom"/>
</dbReference>
<dbReference type="SUPFAM" id="SSF55729">
    <property type="entry name" value="Acyl-CoA N-acyltransferases (Nat)"/>
    <property type="match status" value="1"/>
</dbReference>
<dbReference type="EMBL" id="CP000360">
    <property type="protein sequence ID" value="ABF40103.1"/>
    <property type="molecule type" value="Genomic_DNA"/>
</dbReference>
<gene>
    <name evidence="2" type="ordered locus">Acid345_1100</name>
</gene>
<dbReference type="InterPro" id="IPR051531">
    <property type="entry name" value="N-acetyltransferase"/>
</dbReference>
<dbReference type="PANTHER" id="PTHR43792:SF13">
    <property type="entry name" value="ACETYLTRANSFERASE"/>
    <property type="match status" value="1"/>
</dbReference>
<dbReference type="RefSeq" id="WP_011521905.1">
    <property type="nucleotide sequence ID" value="NC_008009.1"/>
</dbReference>
<dbReference type="PANTHER" id="PTHR43792">
    <property type="entry name" value="GNAT FAMILY, PUTATIVE (AFU_ORTHOLOGUE AFUA_3G00765)-RELATED-RELATED"/>
    <property type="match status" value="1"/>
</dbReference>
<dbReference type="HOGENOM" id="CLU_013985_28_0_0"/>
<dbReference type="OrthoDB" id="9798081at2"/>
<evidence type="ECO:0000259" key="1">
    <source>
        <dbReference type="PROSITE" id="PS51186"/>
    </source>
</evidence>
<reference evidence="2 3" key="1">
    <citation type="journal article" date="2009" name="Appl. Environ. Microbiol.">
        <title>Three genomes from the phylum Acidobacteria provide insight into the lifestyles of these microorganisms in soils.</title>
        <authorList>
            <person name="Ward N.L."/>
            <person name="Challacombe J.F."/>
            <person name="Janssen P.H."/>
            <person name="Henrissat B."/>
            <person name="Coutinho P.M."/>
            <person name="Wu M."/>
            <person name="Xie G."/>
            <person name="Haft D.H."/>
            <person name="Sait M."/>
            <person name="Badger J."/>
            <person name="Barabote R.D."/>
            <person name="Bradley B."/>
            <person name="Brettin T.S."/>
            <person name="Brinkac L.M."/>
            <person name="Bruce D."/>
            <person name="Creasy T."/>
            <person name="Daugherty S.C."/>
            <person name="Davidsen T.M."/>
            <person name="DeBoy R.T."/>
            <person name="Detter J.C."/>
            <person name="Dodson R.J."/>
            <person name="Durkin A.S."/>
            <person name="Ganapathy A."/>
            <person name="Gwinn-Giglio M."/>
            <person name="Han C.S."/>
            <person name="Khouri H."/>
            <person name="Kiss H."/>
            <person name="Kothari S.P."/>
            <person name="Madupu R."/>
            <person name="Nelson K.E."/>
            <person name="Nelson W.C."/>
            <person name="Paulsen I."/>
            <person name="Penn K."/>
            <person name="Ren Q."/>
            <person name="Rosovitz M.J."/>
            <person name="Selengut J.D."/>
            <person name="Shrivastava S."/>
            <person name="Sullivan S.A."/>
            <person name="Tapia R."/>
            <person name="Thompson L.S."/>
            <person name="Watkins K.L."/>
            <person name="Yang Q."/>
            <person name="Yu C."/>
            <person name="Zafar N."/>
            <person name="Zhou L."/>
            <person name="Kuske C.R."/>
        </authorList>
    </citation>
    <scope>NUCLEOTIDE SEQUENCE [LARGE SCALE GENOMIC DNA]</scope>
    <source>
        <strain evidence="2 3">Ellin345</strain>
    </source>
</reference>
<feature type="domain" description="N-acetyltransferase" evidence="1">
    <location>
        <begin position="21"/>
        <end position="176"/>
    </location>
</feature>
<proteinExistence type="predicted"/>
<dbReference type="AlphaFoldDB" id="Q1ISP7"/>
<name>Q1ISP7_KORVE</name>
<organism evidence="2 3">
    <name type="scientific">Koribacter versatilis (strain Ellin345)</name>
    <dbReference type="NCBI Taxonomy" id="204669"/>
    <lineage>
        <taxon>Bacteria</taxon>
        <taxon>Pseudomonadati</taxon>
        <taxon>Acidobacteriota</taxon>
        <taxon>Terriglobia</taxon>
        <taxon>Terriglobales</taxon>
        <taxon>Candidatus Korobacteraceae</taxon>
        <taxon>Candidatus Korobacter</taxon>
    </lineage>
</organism>
<dbReference type="Pfam" id="PF13302">
    <property type="entry name" value="Acetyltransf_3"/>
    <property type="match status" value="1"/>
</dbReference>
<evidence type="ECO:0000313" key="3">
    <source>
        <dbReference type="Proteomes" id="UP000002432"/>
    </source>
</evidence>
<dbReference type="Proteomes" id="UP000002432">
    <property type="component" value="Chromosome"/>
</dbReference>
<dbReference type="KEGG" id="aba:Acid345_1100"/>
<dbReference type="GO" id="GO:0016747">
    <property type="term" value="F:acyltransferase activity, transferring groups other than amino-acyl groups"/>
    <property type="evidence" value="ECO:0007669"/>
    <property type="project" value="InterPro"/>
</dbReference>
<dbReference type="Gene3D" id="3.40.630.30">
    <property type="match status" value="1"/>
</dbReference>